<gene>
    <name evidence="6" type="ORF">NOX80_11270</name>
</gene>
<dbReference type="InterPro" id="IPR010998">
    <property type="entry name" value="Integrase_recombinase_N"/>
</dbReference>
<feature type="domain" description="Tyr recombinase" evidence="5">
    <location>
        <begin position="220"/>
        <end position="397"/>
    </location>
</feature>
<dbReference type="Pfam" id="PF17293">
    <property type="entry name" value="Arm-DNA-bind_5"/>
    <property type="match status" value="1"/>
</dbReference>
<keyword evidence="4" id="KW-0175">Coiled coil</keyword>
<dbReference type="Gene3D" id="1.10.150.130">
    <property type="match status" value="1"/>
</dbReference>
<evidence type="ECO:0000259" key="5">
    <source>
        <dbReference type="PROSITE" id="PS51898"/>
    </source>
</evidence>
<dbReference type="PANTHER" id="PTHR30349:SF64">
    <property type="entry name" value="PROPHAGE INTEGRASE INTD-RELATED"/>
    <property type="match status" value="1"/>
</dbReference>
<dbReference type="InterPro" id="IPR035386">
    <property type="entry name" value="Arm-DNA-bind_5"/>
</dbReference>
<evidence type="ECO:0000313" key="7">
    <source>
        <dbReference type="Proteomes" id="UP001059844"/>
    </source>
</evidence>
<protein>
    <submittedName>
        <fullName evidence="6">Site-specific integrase</fullName>
    </submittedName>
</protein>
<dbReference type="PANTHER" id="PTHR30349">
    <property type="entry name" value="PHAGE INTEGRASE-RELATED"/>
    <property type="match status" value="1"/>
</dbReference>
<dbReference type="InterPro" id="IPR050090">
    <property type="entry name" value="Tyrosine_recombinase_XerCD"/>
</dbReference>
<keyword evidence="2" id="KW-0238">DNA-binding</keyword>
<dbReference type="PROSITE" id="PS51898">
    <property type="entry name" value="TYR_RECOMBINASE"/>
    <property type="match status" value="1"/>
</dbReference>
<evidence type="ECO:0000256" key="2">
    <source>
        <dbReference type="ARBA" id="ARBA00023125"/>
    </source>
</evidence>
<organism evidence="6 7">
    <name type="scientific">Flavobacterium cerinum</name>
    <dbReference type="NCBI Taxonomy" id="2502784"/>
    <lineage>
        <taxon>Bacteria</taxon>
        <taxon>Pseudomonadati</taxon>
        <taxon>Bacteroidota</taxon>
        <taxon>Flavobacteriia</taxon>
        <taxon>Flavobacteriales</taxon>
        <taxon>Flavobacteriaceae</taxon>
        <taxon>Flavobacterium</taxon>
    </lineage>
</organism>
<dbReference type="EMBL" id="CP101751">
    <property type="protein sequence ID" value="UUC44212.1"/>
    <property type="molecule type" value="Genomic_DNA"/>
</dbReference>
<proteinExistence type="inferred from homology"/>
<dbReference type="InterPro" id="IPR011010">
    <property type="entry name" value="DNA_brk_join_enz"/>
</dbReference>
<accession>A0ABY5IPT5</accession>
<dbReference type="Gene3D" id="1.10.443.10">
    <property type="entry name" value="Intergrase catalytic core"/>
    <property type="match status" value="1"/>
</dbReference>
<dbReference type="Proteomes" id="UP001059844">
    <property type="component" value="Chromosome"/>
</dbReference>
<evidence type="ECO:0000256" key="4">
    <source>
        <dbReference type="SAM" id="Coils"/>
    </source>
</evidence>
<dbReference type="CDD" id="cd01185">
    <property type="entry name" value="INTN1_C_like"/>
    <property type="match status" value="1"/>
</dbReference>
<keyword evidence="3" id="KW-0233">DNA recombination</keyword>
<reference evidence="6" key="1">
    <citation type="submission" date="2022-07" db="EMBL/GenBank/DDBJ databases">
        <title>Isolation, identification, and degradation of a PFOSA degrading strain from sewage treatment plant.</title>
        <authorList>
            <person name="Zhang L."/>
            <person name="Huo Y."/>
        </authorList>
    </citation>
    <scope>NUCLEOTIDE SEQUENCE</scope>
    <source>
        <strain evidence="6">C1</strain>
    </source>
</reference>
<feature type="coiled-coil region" evidence="4">
    <location>
        <begin position="392"/>
        <end position="430"/>
    </location>
</feature>
<dbReference type="InterPro" id="IPR002104">
    <property type="entry name" value="Integrase_catalytic"/>
</dbReference>
<dbReference type="SUPFAM" id="SSF56349">
    <property type="entry name" value="DNA breaking-rejoining enzymes"/>
    <property type="match status" value="1"/>
</dbReference>
<dbReference type="InterPro" id="IPR013762">
    <property type="entry name" value="Integrase-like_cat_sf"/>
</dbReference>
<comment type="similarity">
    <text evidence="1">Belongs to the 'phage' integrase family.</text>
</comment>
<sequence>MLESSYGMTFFLKTPRKPNDIRMIYVRITVDGNPKETSINEKWDIKRWNQKIERATGSKEDAKILNSYLDLLTSKIVQRKTELLGEGRAITAEKLIACINGVESKRNKVLEEFEEHNIEIKAMAEVGELSKSTAIRYTTALGHVREYIVHQYKVDDVDFIDLDYKFIKDYYLYLRTVRLCNNNSALKYITNFKKVIFRAIDKEYIKLDPFRRFKQKRTRSNKKPITTEQLCILENRVFSSERLSIIRDIFVFQCYTGLAYIDVFQLKRTDIQRGIDGEWWILISRQKTKKPIRIPLLPKAIEIMKKYENDPLCIKRDSVLPVRSNQKSNEYLKEISNLCVFTIELNTHMARRTFATTVALKNGVPINIVQAMLGHSSVTQTEEYALTEETSIADAMKDLKQKLEVKQQVEENAYEMLERLKNDLADMDDKFKNPSVSKAITMEEIKAIETQMSILKNRLLEKTG</sequence>
<dbReference type="Pfam" id="PF13102">
    <property type="entry name" value="Phage_int_SAM_5"/>
    <property type="match status" value="1"/>
</dbReference>
<dbReference type="Pfam" id="PF00589">
    <property type="entry name" value="Phage_integrase"/>
    <property type="match status" value="1"/>
</dbReference>
<evidence type="ECO:0000313" key="6">
    <source>
        <dbReference type="EMBL" id="UUC44212.1"/>
    </source>
</evidence>
<evidence type="ECO:0000256" key="1">
    <source>
        <dbReference type="ARBA" id="ARBA00008857"/>
    </source>
</evidence>
<keyword evidence="7" id="KW-1185">Reference proteome</keyword>
<evidence type="ECO:0000256" key="3">
    <source>
        <dbReference type="ARBA" id="ARBA00023172"/>
    </source>
</evidence>
<dbReference type="RefSeq" id="WP_256549884.1">
    <property type="nucleotide sequence ID" value="NZ_CP101751.1"/>
</dbReference>
<name>A0ABY5IPT5_9FLAO</name>
<dbReference type="InterPro" id="IPR025269">
    <property type="entry name" value="SAM-like_dom"/>
</dbReference>